<comment type="caution">
    <text evidence="7">The sequence shown here is derived from an EMBL/GenBank/DDBJ whole genome shotgun (WGS) entry which is preliminary data.</text>
</comment>
<keyword evidence="2" id="KW-0472">Membrane</keyword>
<dbReference type="EMBL" id="RBZU01000001">
    <property type="protein sequence ID" value="RKP58918.1"/>
    <property type="molecule type" value="Genomic_DNA"/>
</dbReference>
<evidence type="ECO:0000259" key="3">
    <source>
        <dbReference type="PROSITE" id="PS50112"/>
    </source>
</evidence>
<dbReference type="InterPro" id="IPR000014">
    <property type="entry name" value="PAS"/>
</dbReference>
<dbReference type="FunFam" id="3.20.20.450:FF:000001">
    <property type="entry name" value="Cyclic di-GMP phosphodiesterase yahA"/>
    <property type="match status" value="1"/>
</dbReference>
<dbReference type="OrthoDB" id="9813903at2"/>
<feature type="domain" description="PAC" evidence="4">
    <location>
        <begin position="415"/>
        <end position="468"/>
    </location>
</feature>
<dbReference type="Pfam" id="PF00563">
    <property type="entry name" value="EAL"/>
    <property type="match status" value="1"/>
</dbReference>
<keyword evidence="2" id="KW-0812">Transmembrane</keyword>
<evidence type="ECO:0000313" key="8">
    <source>
        <dbReference type="Proteomes" id="UP000270342"/>
    </source>
</evidence>
<dbReference type="FunFam" id="3.30.70.270:FF:000001">
    <property type="entry name" value="Diguanylate cyclase domain protein"/>
    <property type="match status" value="1"/>
</dbReference>
<feature type="domain" description="PAS" evidence="3">
    <location>
        <begin position="471"/>
        <end position="538"/>
    </location>
</feature>
<dbReference type="InterPro" id="IPR035919">
    <property type="entry name" value="EAL_sf"/>
</dbReference>
<dbReference type="PROSITE" id="PS50887">
    <property type="entry name" value="GGDEF"/>
    <property type="match status" value="1"/>
</dbReference>
<feature type="domain" description="GGDEF" evidence="6">
    <location>
        <begin position="625"/>
        <end position="758"/>
    </location>
</feature>
<organism evidence="7 8">
    <name type="scientific">Pararobbsia silviterrae</name>
    <dbReference type="NCBI Taxonomy" id="1792498"/>
    <lineage>
        <taxon>Bacteria</taxon>
        <taxon>Pseudomonadati</taxon>
        <taxon>Pseudomonadota</taxon>
        <taxon>Betaproteobacteria</taxon>
        <taxon>Burkholderiales</taxon>
        <taxon>Burkholderiaceae</taxon>
        <taxon>Pararobbsia</taxon>
    </lineage>
</organism>
<evidence type="ECO:0000259" key="6">
    <source>
        <dbReference type="PROSITE" id="PS50887"/>
    </source>
</evidence>
<dbReference type="Proteomes" id="UP000270342">
    <property type="component" value="Unassembled WGS sequence"/>
</dbReference>
<dbReference type="SMART" id="SM00052">
    <property type="entry name" value="EAL"/>
    <property type="match status" value="1"/>
</dbReference>
<dbReference type="Pfam" id="PF00990">
    <property type="entry name" value="GGDEF"/>
    <property type="match status" value="1"/>
</dbReference>
<dbReference type="SUPFAM" id="SSF141868">
    <property type="entry name" value="EAL domain-like"/>
    <property type="match status" value="1"/>
</dbReference>
<dbReference type="PROSITE" id="PS50112">
    <property type="entry name" value="PAS"/>
    <property type="match status" value="2"/>
</dbReference>
<gene>
    <name evidence="7" type="ORF">D7S86_03065</name>
</gene>
<dbReference type="Gene3D" id="3.30.70.270">
    <property type="match status" value="1"/>
</dbReference>
<keyword evidence="2" id="KW-1133">Transmembrane helix</keyword>
<dbReference type="PROSITE" id="PS50113">
    <property type="entry name" value="PAC"/>
    <property type="match status" value="2"/>
</dbReference>
<feature type="transmembrane region" description="Helical" evidence="2">
    <location>
        <begin position="173"/>
        <end position="195"/>
    </location>
</feature>
<dbReference type="Gene3D" id="3.30.450.20">
    <property type="entry name" value="PAS domain"/>
    <property type="match status" value="3"/>
</dbReference>
<dbReference type="InterPro" id="IPR043128">
    <property type="entry name" value="Rev_trsase/Diguanyl_cyclase"/>
</dbReference>
<dbReference type="InterPro" id="IPR001610">
    <property type="entry name" value="PAC"/>
</dbReference>
<dbReference type="PANTHER" id="PTHR44757">
    <property type="entry name" value="DIGUANYLATE CYCLASE DGCP"/>
    <property type="match status" value="1"/>
</dbReference>
<dbReference type="SMART" id="SM00086">
    <property type="entry name" value="PAC"/>
    <property type="match status" value="3"/>
</dbReference>
<dbReference type="Pfam" id="PF08448">
    <property type="entry name" value="PAS_4"/>
    <property type="match status" value="1"/>
</dbReference>
<protein>
    <submittedName>
        <fullName evidence="7">EAL domain-containing protein</fullName>
    </submittedName>
</protein>
<dbReference type="CDD" id="cd01949">
    <property type="entry name" value="GGDEF"/>
    <property type="match status" value="1"/>
</dbReference>
<dbReference type="InterPro" id="IPR013656">
    <property type="entry name" value="PAS_4"/>
</dbReference>
<dbReference type="InterPro" id="IPR052155">
    <property type="entry name" value="Biofilm_reg_signaling"/>
</dbReference>
<dbReference type="GO" id="GO:0071111">
    <property type="term" value="F:cyclic-guanylate-specific phosphodiesterase activity"/>
    <property type="evidence" value="ECO:0007669"/>
    <property type="project" value="UniProtKB-EC"/>
</dbReference>
<dbReference type="Pfam" id="PF13426">
    <property type="entry name" value="PAS_9"/>
    <property type="match status" value="1"/>
</dbReference>
<reference evidence="7 8" key="1">
    <citation type="submission" date="2018-10" db="EMBL/GenBank/DDBJ databases">
        <title>Robbsia sp. DHC34, isolated from soil.</title>
        <authorList>
            <person name="Gao Z.-H."/>
            <person name="Qiu L.-H."/>
        </authorList>
    </citation>
    <scope>NUCLEOTIDE SEQUENCE [LARGE SCALE GENOMIC DNA]</scope>
    <source>
        <strain evidence="7 8">DHC34</strain>
    </source>
</reference>
<dbReference type="InterPro" id="IPR000160">
    <property type="entry name" value="GGDEF_dom"/>
</dbReference>
<dbReference type="InterPro" id="IPR001633">
    <property type="entry name" value="EAL_dom"/>
</dbReference>
<proteinExistence type="predicted"/>
<evidence type="ECO:0000313" key="7">
    <source>
        <dbReference type="EMBL" id="RKP58918.1"/>
    </source>
</evidence>
<feature type="domain" description="PAC" evidence="4">
    <location>
        <begin position="539"/>
        <end position="593"/>
    </location>
</feature>
<dbReference type="InterPro" id="IPR029787">
    <property type="entry name" value="Nucleotide_cyclase"/>
</dbReference>
<dbReference type="Gene3D" id="3.20.20.450">
    <property type="entry name" value="EAL domain"/>
    <property type="match status" value="1"/>
</dbReference>
<dbReference type="Pfam" id="PF13188">
    <property type="entry name" value="PAS_8"/>
    <property type="match status" value="1"/>
</dbReference>
<feature type="domain" description="PAS" evidence="3">
    <location>
        <begin position="213"/>
        <end position="284"/>
    </location>
</feature>
<dbReference type="SMART" id="SM00267">
    <property type="entry name" value="GGDEF"/>
    <property type="match status" value="1"/>
</dbReference>
<accession>A0A494YDW9</accession>
<dbReference type="SUPFAM" id="SSF55785">
    <property type="entry name" value="PYP-like sensor domain (PAS domain)"/>
    <property type="match status" value="3"/>
</dbReference>
<feature type="domain" description="EAL" evidence="5">
    <location>
        <begin position="767"/>
        <end position="1021"/>
    </location>
</feature>
<dbReference type="SMART" id="SM00091">
    <property type="entry name" value="PAS"/>
    <property type="match status" value="3"/>
</dbReference>
<dbReference type="NCBIfam" id="TIGR00229">
    <property type="entry name" value="sensory_box"/>
    <property type="match status" value="3"/>
</dbReference>
<dbReference type="AlphaFoldDB" id="A0A494YDW9"/>
<dbReference type="CDD" id="cd01948">
    <property type="entry name" value="EAL"/>
    <property type="match status" value="1"/>
</dbReference>
<dbReference type="SUPFAM" id="SSF55073">
    <property type="entry name" value="Nucleotide cyclase"/>
    <property type="match status" value="1"/>
</dbReference>
<dbReference type="InterPro" id="IPR035965">
    <property type="entry name" value="PAS-like_dom_sf"/>
</dbReference>
<dbReference type="NCBIfam" id="TIGR00254">
    <property type="entry name" value="GGDEF"/>
    <property type="match status" value="1"/>
</dbReference>
<keyword evidence="8" id="KW-1185">Reference proteome</keyword>
<evidence type="ECO:0000256" key="1">
    <source>
        <dbReference type="ARBA" id="ARBA00051114"/>
    </source>
</evidence>
<sequence length="1028" mass="115238">MSSFFSKRLLITLAVVCAAVGANGFIAYTQILGQSEADTWMARSLQMKEDLEAYLHGLYDERALYEAAAKHHKDVPQAQVERSATDLRRIAERMRRTVAGDRAQLAALDNLDDKVTRWRADLELATPGHGTVPDDPELADDRRDVSDALAALRVHEDHALADRLAQSAHRTRAATITLLFATLSGIGLLVYAFAIRDRAARERMRAAQVARQSDARFRQLFDAHPVTMWIYDASTLEILAVNSMAVKQLGYSESEFRAMTLLDFRPDSEKQRLARFLSRHAPNQLDDGRTRAGIWHYLRRDGSIFSADITFYPLTFDGRFSTAVLAEDLTSQLSAEAALTQSNQMLESIIDNIPQRIYWKDLDSRFLGSNSAFARDAGFAYPEQVVGRADAELPWAHDIDRQRKRDLDVLTTGVPQLNYEDEIVVDGQRHAIVANVLPLKDANGQTVGVLGSYTDVTDRKRTDQALRIQSRAVDASVNAILITMHVDGQNVIEYVNPAFRRITGYETHEVIGKDCRFLQRDDNQQEGLVALRSAMRANREVSAVLRNYRKDGALFWNQLYIAPVPDADGTITHHVGVINDVTELIRYQEQLEYQANYDALTHLPNRNLLRDRLSQALSRAQRGSGRVAVVFLDLDGFKNVNDSLGHSFGDKLLTVVAGRLGACVRASDTVARHGGDEFVVVLTDPEDERALNNWAERVRHAIGEPVWIDEHEFYVGCSLGASLFPQDGEDAETLLKKADLAMYRAKDLGRNRFQFYQPEMNESVGTRLNLERRLRRALRDNEFVLQYQPQIDIATGRIVGLEALVRWQDPEAGLVMPSEFIPIAEESGLIEAIGEWVLREACRQNQAWQDAGLPPARVSVNLSARQFHRADIRQIVLSVLEQTRLAPEYLEIELTESVIMTNAEEAAEMLNQLHDIGIHLTIDDFGTGYSSLSYLKRFPVDRLKIDRSFVSDIGVSHDDETIITAIITLAHALNLQVIAEGVETTSQLDFLVAHGCNEIQGYLYSQPVDHGLIPELLSSDGIFEAATV</sequence>
<evidence type="ECO:0000256" key="2">
    <source>
        <dbReference type="SAM" id="Phobius"/>
    </source>
</evidence>
<dbReference type="GO" id="GO:0071732">
    <property type="term" value="P:cellular response to nitric oxide"/>
    <property type="evidence" value="ECO:0007669"/>
    <property type="project" value="UniProtKB-ARBA"/>
</dbReference>
<name>A0A494YDW9_9BURK</name>
<evidence type="ECO:0000259" key="5">
    <source>
        <dbReference type="PROSITE" id="PS50883"/>
    </source>
</evidence>
<dbReference type="InterPro" id="IPR000700">
    <property type="entry name" value="PAS-assoc_C"/>
</dbReference>
<evidence type="ECO:0000259" key="4">
    <source>
        <dbReference type="PROSITE" id="PS50113"/>
    </source>
</evidence>
<dbReference type="PANTHER" id="PTHR44757:SF2">
    <property type="entry name" value="BIOFILM ARCHITECTURE MAINTENANCE PROTEIN MBAA"/>
    <property type="match status" value="1"/>
</dbReference>
<dbReference type="RefSeq" id="WP_121083303.1">
    <property type="nucleotide sequence ID" value="NZ_RBZU01000001.1"/>
</dbReference>
<comment type="catalytic activity">
    <reaction evidence="1">
        <text>3',3'-c-di-GMP + H2O = 5'-phosphoguanylyl(3'-&gt;5')guanosine + H(+)</text>
        <dbReference type="Rhea" id="RHEA:24902"/>
        <dbReference type="ChEBI" id="CHEBI:15377"/>
        <dbReference type="ChEBI" id="CHEBI:15378"/>
        <dbReference type="ChEBI" id="CHEBI:58754"/>
        <dbReference type="ChEBI" id="CHEBI:58805"/>
        <dbReference type="EC" id="3.1.4.52"/>
    </reaction>
    <physiologicalReaction direction="left-to-right" evidence="1">
        <dbReference type="Rhea" id="RHEA:24903"/>
    </physiologicalReaction>
</comment>
<dbReference type="PROSITE" id="PS50883">
    <property type="entry name" value="EAL"/>
    <property type="match status" value="1"/>
</dbReference>
<dbReference type="CDD" id="cd00130">
    <property type="entry name" value="PAS"/>
    <property type="match status" value="2"/>
</dbReference>